<dbReference type="Gene3D" id="3.60.40.10">
    <property type="entry name" value="PPM-type phosphatase domain"/>
    <property type="match status" value="1"/>
</dbReference>
<proteinExistence type="predicted"/>
<gene>
    <name evidence="2" type="ORF">B4N89_20065</name>
</gene>
<name>A0A1T3P8C2_9ACTN</name>
<dbReference type="Pfam" id="PF13672">
    <property type="entry name" value="PP2C_2"/>
    <property type="match status" value="1"/>
</dbReference>
<dbReference type="SUPFAM" id="SSF81606">
    <property type="entry name" value="PP2C-like"/>
    <property type="match status" value="1"/>
</dbReference>
<evidence type="ECO:0000259" key="1">
    <source>
        <dbReference type="Pfam" id="PF13672"/>
    </source>
</evidence>
<sequence length="270" mass="28671">MRVEFATEPGHPGEPNEDFVVAGPTTLVLLDGVTSSSDNGCKHGVPWFVERLGTALFTHSCGRPDRSLAECLHDAIEDTSALHVDACDLGRPDAPAATAVVVRVVEDRLEYLVLSDSTLLIERDDDLTVVTDDRLGVVGAAARRRRNAHPPGSPGYLTAHQEYADTVRATRNVPGGHWVAAADPAAAGEALTGGLALGEVHAFAALTDGASRLVDRFGIGDWDRLMTTLRHFGPAELLARVRAAEASDADGARWPRGKVCDDATAVWALI</sequence>
<reference evidence="2 3" key="1">
    <citation type="submission" date="2017-03" db="EMBL/GenBank/DDBJ databases">
        <title>Draft genome sequence of Streptomyces scabrisporus NF3, endophyte isolated from Amphipterygium adstringens.</title>
        <authorList>
            <person name="Vazquez M."/>
            <person name="Ceapa C.D."/>
            <person name="Rodriguez Luna D."/>
            <person name="Sanchez Esquivel S."/>
        </authorList>
    </citation>
    <scope>NUCLEOTIDE SEQUENCE [LARGE SCALE GENOMIC DNA]</scope>
    <source>
        <strain evidence="2 3">NF3</strain>
    </source>
</reference>
<dbReference type="EMBL" id="MWQN01000001">
    <property type="protein sequence ID" value="OPC85165.1"/>
    <property type="molecule type" value="Genomic_DNA"/>
</dbReference>
<evidence type="ECO:0000313" key="3">
    <source>
        <dbReference type="Proteomes" id="UP000190037"/>
    </source>
</evidence>
<dbReference type="InterPro" id="IPR001932">
    <property type="entry name" value="PPM-type_phosphatase-like_dom"/>
</dbReference>
<feature type="domain" description="PPM-type phosphatase" evidence="1">
    <location>
        <begin position="13"/>
        <end position="216"/>
    </location>
</feature>
<protein>
    <recommendedName>
        <fullName evidence="1">PPM-type phosphatase domain-containing protein</fullName>
    </recommendedName>
</protein>
<dbReference type="OrthoDB" id="3190646at2"/>
<dbReference type="RefSeq" id="WP_078979484.1">
    <property type="nucleotide sequence ID" value="NZ_MWQN01000001.1"/>
</dbReference>
<dbReference type="STRING" id="159449.B4N89_20065"/>
<comment type="caution">
    <text evidence="2">The sequence shown here is derived from an EMBL/GenBank/DDBJ whole genome shotgun (WGS) entry which is preliminary data.</text>
</comment>
<dbReference type="Proteomes" id="UP000190037">
    <property type="component" value="Unassembled WGS sequence"/>
</dbReference>
<dbReference type="InterPro" id="IPR036457">
    <property type="entry name" value="PPM-type-like_dom_sf"/>
</dbReference>
<dbReference type="AlphaFoldDB" id="A0A1T3P8C2"/>
<keyword evidence="3" id="KW-1185">Reference proteome</keyword>
<organism evidence="2 3">
    <name type="scientific">Embleya scabrispora</name>
    <dbReference type="NCBI Taxonomy" id="159449"/>
    <lineage>
        <taxon>Bacteria</taxon>
        <taxon>Bacillati</taxon>
        <taxon>Actinomycetota</taxon>
        <taxon>Actinomycetes</taxon>
        <taxon>Kitasatosporales</taxon>
        <taxon>Streptomycetaceae</taxon>
        <taxon>Embleya</taxon>
    </lineage>
</organism>
<evidence type="ECO:0000313" key="2">
    <source>
        <dbReference type="EMBL" id="OPC85165.1"/>
    </source>
</evidence>
<accession>A0A1T3P8C2</accession>